<keyword evidence="4 13" id="KW-0813">Transport</keyword>
<keyword evidence="6" id="KW-0533">Nickel</keyword>
<keyword evidence="10" id="KW-0921">Nickel transport</keyword>
<evidence type="ECO:0000256" key="13">
    <source>
        <dbReference type="RuleBase" id="RU362101"/>
    </source>
</evidence>
<feature type="compositionally biased region" description="Basic and acidic residues" evidence="14">
    <location>
        <begin position="184"/>
        <end position="194"/>
    </location>
</feature>
<evidence type="ECO:0000256" key="14">
    <source>
        <dbReference type="SAM" id="MobiDB-lite"/>
    </source>
</evidence>
<feature type="transmembrane region" description="Helical" evidence="13">
    <location>
        <begin position="262"/>
        <end position="288"/>
    </location>
</feature>
<keyword evidence="5" id="KW-1003">Cell membrane</keyword>
<feature type="transmembrane region" description="Helical" evidence="13">
    <location>
        <begin position="308"/>
        <end position="325"/>
    </location>
</feature>
<feature type="transmembrane region" description="Helical" evidence="13">
    <location>
        <begin position="97"/>
        <end position="125"/>
    </location>
</feature>
<feature type="transmembrane region" description="Helical" evidence="13">
    <location>
        <begin position="58"/>
        <end position="76"/>
    </location>
</feature>
<evidence type="ECO:0000256" key="2">
    <source>
        <dbReference type="ARBA" id="ARBA00004651"/>
    </source>
</evidence>
<keyword evidence="9" id="KW-0406">Ion transport</keyword>
<dbReference type="GO" id="GO:0010045">
    <property type="term" value="P:response to nickel cation"/>
    <property type="evidence" value="ECO:0007669"/>
    <property type="project" value="TreeGrafter"/>
</dbReference>
<comment type="caution">
    <text evidence="15">The sequence shown here is derived from an EMBL/GenBank/DDBJ whole genome shotgun (WGS) entry which is preliminary data.</text>
</comment>
<feature type="region of interest" description="Disordered" evidence="14">
    <location>
        <begin position="172"/>
        <end position="211"/>
    </location>
</feature>
<dbReference type="GO" id="GO:0032025">
    <property type="term" value="P:response to cobalt ion"/>
    <property type="evidence" value="ECO:0007669"/>
    <property type="project" value="TreeGrafter"/>
</dbReference>
<sequence>MPRGLILTGVLVLAALLVFWGLGGMDRLSDWAAAGQRDAQNALAGALRRLRAGEAGAFAALIGLAFAYGVFHAAGPGHGKVLIGGYGMAARVRLGPLIAIALASSLAQATTAVVLVYAGVLVLNLTRETMVGVTEDIFAPVSYAAIGLIGVWLAWRGARRLWRQSPGQGATRAAAAAQAHHHDHQHDHGPDHHHDGHHHAHSHHHHHDEACGCGHRHGPTMDEIAEVRGFRDALMLIAGVAIRPCTGALFLLILTWRMGIDAVGIAGAYAMGLGTATITIAVAVLAVWAREGTILALSEGRMARALPLIEFGAGLAVALISFQMMRAAL</sequence>
<comment type="subcellular location">
    <subcellularLocation>
        <location evidence="2 13">Cell membrane</location>
        <topology evidence="2 13">Multi-pass membrane protein</topology>
    </subcellularLocation>
</comment>
<evidence type="ECO:0000256" key="5">
    <source>
        <dbReference type="ARBA" id="ARBA00022475"/>
    </source>
</evidence>
<dbReference type="PANTHER" id="PTHR40659:SF1">
    <property type="entry name" value="NICKEL_COBALT EFFLUX SYSTEM RCNA"/>
    <property type="match status" value="1"/>
</dbReference>
<evidence type="ECO:0000256" key="3">
    <source>
        <dbReference type="ARBA" id="ARBA00022426"/>
    </source>
</evidence>
<gene>
    <name evidence="15" type="ORF">JL811_02000</name>
</gene>
<dbReference type="PANTHER" id="PTHR40659">
    <property type="entry name" value="NICKEL/COBALT EFFLUX SYSTEM RCNA"/>
    <property type="match status" value="1"/>
</dbReference>
<evidence type="ECO:0000256" key="6">
    <source>
        <dbReference type="ARBA" id="ARBA00022596"/>
    </source>
</evidence>
<evidence type="ECO:0000256" key="9">
    <source>
        <dbReference type="ARBA" id="ARBA00023065"/>
    </source>
</evidence>
<feature type="transmembrane region" description="Helical" evidence="13">
    <location>
        <begin position="233"/>
        <end position="256"/>
    </location>
</feature>
<dbReference type="GO" id="GO:0046583">
    <property type="term" value="F:monoatomic cation efflux transmembrane transporter activity"/>
    <property type="evidence" value="ECO:0007669"/>
    <property type="project" value="TreeGrafter"/>
</dbReference>
<organism evidence="15 16">
    <name type="scientific">Szabonella alba</name>
    <dbReference type="NCBI Taxonomy" id="2804194"/>
    <lineage>
        <taxon>Bacteria</taxon>
        <taxon>Pseudomonadati</taxon>
        <taxon>Pseudomonadota</taxon>
        <taxon>Alphaproteobacteria</taxon>
        <taxon>Rhodobacterales</taxon>
        <taxon>Paracoccaceae</taxon>
        <taxon>Szabonella</taxon>
    </lineage>
</organism>
<dbReference type="GO" id="GO:0015099">
    <property type="term" value="F:nickel cation transmembrane transporter activity"/>
    <property type="evidence" value="ECO:0007669"/>
    <property type="project" value="UniProtKB-UniRule"/>
</dbReference>
<keyword evidence="11 13" id="KW-0472">Membrane</keyword>
<dbReference type="Proteomes" id="UP000648908">
    <property type="component" value="Unassembled WGS sequence"/>
</dbReference>
<comment type="similarity">
    <text evidence="13">Belongs to the NiCoT transporter (TC 2.A.52) family.</text>
</comment>
<evidence type="ECO:0000256" key="12">
    <source>
        <dbReference type="ARBA" id="ARBA00023285"/>
    </source>
</evidence>
<evidence type="ECO:0000256" key="7">
    <source>
        <dbReference type="ARBA" id="ARBA00022692"/>
    </source>
</evidence>
<comment type="function">
    <text evidence="1">Efflux system for nickel and cobalt.</text>
</comment>
<protein>
    <recommendedName>
        <fullName evidence="13">Nickel/cobalt efflux system</fullName>
    </recommendedName>
</protein>
<evidence type="ECO:0000256" key="10">
    <source>
        <dbReference type="ARBA" id="ARBA00023112"/>
    </source>
</evidence>
<evidence type="ECO:0000256" key="4">
    <source>
        <dbReference type="ARBA" id="ARBA00022448"/>
    </source>
</evidence>
<evidence type="ECO:0000313" key="16">
    <source>
        <dbReference type="Proteomes" id="UP000648908"/>
    </source>
</evidence>
<proteinExistence type="inferred from homology"/>
<evidence type="ECO:0000256" key="8">
    <source>
        <dbReference type="ARBA" id="ARBA00022989"/>
    </source>
</evidence>
<keyword evidence="16" id="KW-1185">Reference proteome</keyword>
<keyword evidence="12" id="KW-0170">Cobalt</keyword>
<keyword evidence="3" id="KW-0171">Cobalt transport</keyword>
<evidence type="ECO:0000256" key="1">
    <source>
        <dbReference type="ARBA" id="ARBA00002510"/>
    </source>
</evidence>
<name>A0A8K0V827_9RHOB</name>
<accession>A0A8K0V827</accession>
<feature type="transmembrane region" description="Helical" evidence="13">
    <location>
        <begin position="137"/>
        <end position="155"/>
    </location>
</feature>
<keyword evidence="7 13" id="KW-0812">Transmembrane</keyword>
<dbReference type="InterPro" id="IPR051224">
    <property type="entry name" value="NiCoT_RcnA"/>
</dbReference>
<reference evidence="15" key="1">
    <citation type="submission" date="2021-01" db="EMBL/GenBank/DDBJ databases">
        <title>Tabrizicola alba sp. nov. a motile alkaliphilic bacterium isolated from a soda lake.</title>
        <authorList>
            <person name="Szuroczki S."/>
            <person name="Abbaszade G."/>
            <person name="Schumann P."/>
            <person name="Toth E."/>
        </authorList>
    </citation>
    <scope>NUCLEOTIDE SEQUENCE</scope>
    <source>
        <strain evidence="15">DMG-N-6</strain>
    </source>
</reference>
<evidence type="ECO:0000256" key="11">
    <source>
        <dbReference type="ARBA" id="ARBA00023136"/>
    </source>
</evidence>
<dbReference type="AlphaFoldDB" id="A0A8K0V827"/>
<evidence type="ECO:0000313" key="15">
    <source>
        <dbReference type="EMBL" id="MBL4915981.1"/>
    </source>
</evidence>
<dbReference type="GO" id="GO:0005886">
    <property type="term" value="C:plasma membrane"/>
    <property type="evidence" value="ECO:0007669"/>
    <property type="project" value="UniProtKB-SubCell"/>
</dbReference>
<feature type="compositionally biased region" description="Basic residues" evidence="14">
    <location>
        <begin position="195"/>
        <end position="206"/>
    </location>
</feature>
<dbReference type="Pfam" id="PF03824">
    <property type="entry name" value="NicO"/>
    <property type="match status" value="1"/>
</dbReference>
<dbReference type="EMBL" id="JAESVN010000001">
    <property type="protein sequence ID" value="MBL4915981.1"/>
    <property type="molecule type" value="Genomic_DNA"/>
</dbReference>
<dbReference type="RefSeq" id="WP_202686645.1">
    <property type="nucleotide sequence ID" value="NZ_JAESVN010000001.1"/>
</dbReference>
<dbReference type="InterPro" id="IPR011541">
    <property type="entry name" value="Ni/Co_transpt_high_affinity"/>
</dbReference>
<dbReference type="GO" id="GO:0006824">
    <property type="term" value="P:cobalt ion transport"/>
    <property type="evidence" value="ECO:0007669"/>
    <property type="project" value="UniProtKB-KW"/>
</dbReference>
<keyword evidence="8 13" id="KW-1133">Transmembrane helix</keyword>